<dbReference type="Proteomes" id="UP000580474">
    <property type="component" value="Unassembled WGS sequence"/>
</dbReference>
<gene>
    <name evidence="6" type="ORF">BJ969_001967</name>
</gene>
<dbReference type="PANTHER" id="PTHR47506:SF1">
    <property type="entry name" value="HTH-TYPE TRANSCRIPTIONAL REGULATOR YJDC"/>
    <property type="match status" value="1"/>
</dbReference>
<dbReference type="PRINTS" id="PR00455">
    <property type="entry name" value="HTHTETR"/>
</dbReference>
<keyword evidence="3" id="KW-0804">Transcription</keyword>
<proteinExistence type="predicted"/>
<protein>
    <submittedName>
        <fullName evidence="6">AcrR family transcriptional regulator</fullName>
    </submittedName>
</protein>
<dbReference type="SUPFAM" id="SSF46689">
    <property type="entry name" value="Homeodomain-like"/>
    <property type="match status" value="1"/>
</dbReference>
<dbReference type="RefSeq" id="WP_184478642.1">
    <property type="nucleotide sequence ID" value="NZ_JACHIV010000001.1"/>
</dbReference>
<evidence type="ECO:0000256" key="1">
    <source>
        <dbReference type="ARBA" id="ARBA00023015"/>
    </source>
</evidence>
<organism evidence="6 7">
    <name type="scientific">Saccharopolyspora gloriosae</name>
    <dbReference type="NCBI Taxonomy" id="455344"/>
    <lineage>
        <taxon>Bacteria</taxon>
        <taxon>Bacillati</taxon>
        <taxon>Actinomycetota</taxon>
        <taxon>Actinomycetes</taxon>
        <taxon>Pseudonocardiales</taxon>
        <taxon>Pseudonocardiaceae</taxon>
        <taxon>Saccharopolyspora</taxon>
    </lineage>
</organism>
<dbReference type="EMBL" id="JACHIV010000001">
    <property type="protein sequence ID" value="MBB5068879.1"/>
    <property type="molecule type" value="Genomic_DNA"/>
</dbReference>
<dbReference type="Pfam" id="PF00440">
    <property type="entry name" value="TetR_N"/>
    <property type="match status" value="1"/>
</dbReference>
<dbReference type="PROSITE" id="PS50977">
    <property type="entry name" value="HTH_TETR_2"/>
    <property type="match status" value="1"/>
</dbReference>
<dbReference type="AlphaFoldDB" id="A0A840NHV6"/>
<dbReference type="InterPro" id="IPR036271">
    <property type="entry name" value="Tet_transcr_reg_TetR-rel_C_sf"/>
</dbReference>
<evidence type="ECO:0000256" key="3">
    <source>
        <dbReference type="ARBA" id="ARBA00023163"/>
    </source>
</evidence>
<dbReference type="SUPFAM" id="SSF48498">
    <property type="entry name" value="Tetracyclin repressor-like, C-terminal domain"/>
    <property type="match status" value="1"/>
</dbReference>
<reference evidence="6 7" key="1">
    <citation type="submission" date="2020-08" db="EMBL/GenBank/DDBJ databases">
        <title>Sequencing the genomes of 1000 actinobacteria strains.</title>
        <authorList>
            <person name="Klenk H.-P."/>
        </authorList>
    </citation>
    <scope>NUCLEOTIDE SEQUENCE [LARGE SCALE GENOMIC DNA]</scope>
    <source>
        <strain evidence="6 7">DSM 45582</strain>
    </source>
</reference>
<dbReference type="PANTHER" id="PTHR47506">
    <property type="entry name" value="TRANSCRIPTIONAL REGULATORY PROTEIN"/>
    <property type="match status" value="1"/>
</dbReference>
<dbReference type="InterPro" id="IPR001647">
    <property type="entry name" value="HTH_TetR"/>
</dbReference>
<accession>A0A840NHV6</accession>
<dbReference type="GO" id="GO:0003677">
    <property type="term" value="F:DNA binding"/>
    <property type="evidence" value="ECO:0007669"/>
    <property type="project" value="UniProtKB-UniRule"/>
</dbReference>
<evidence type="ECO:0000256" key="2">
    <source>
        <dbReference type="ARBA" id="ARBA00023125"/>
    </source>
</evidence>
<name>A0A840NHV6_9PSEU</name>
<keyword evidence="7" id="KW-1185">Reference proteome</keyword>
<evidence type="ECO:0000256" key="4">
    <source>
        <dbReference type="PROSITE-ProRule" id="PRU00335"/>
    </source>
</evidence>
<sequence length="201" mass="21432">MATTRSGGTAPAQRLLEAAGDLFVREGIRAVGIDRVIAEAGVARASLYHAFGSKDALVAAYLDDQDDADRRKWEKATAGLDTPRDKILALFDLAHGAAVARRFRGCLYLNAATEFPDPGHPARAAVDRHRAWLHALLVDLVEQTGASDVEGVAERVRLLYDGAVAGSKFSRSTAPIELGKELAASLLDGAQGWTASRGRAR</sequence>
<feature type="domain" description="HTH tetR-type" evidence="5">
    <location>
        <begin position="9"/>
        <end position="69"/>
    </location>
</feature>
<keyword evidence="2 4" id="KW-0238">DNA-binding</keyword>
<comment type="caution">
    <text evidence="6">The sequence shown here is derived from an EMBL/GenBank/DDBJ whole genome shotgun (WGS) entry which is preliminary data.</text>
</comment>
<dbReference type="Gene3D" id="1.10.357.10">
    <property type="entry name" value="Tetracycline Repressor, domain 2"/>
    <property type="match status" value="1"/>
</dbReference>
<evidence type="ECO:0000259" key="5">
    <source>
        <dbReference type="PROSITE" id="PS50977"/>
    </source>
</evidence>
<keyword evidence="1" id="KW-0805">Transcription regulation</keyword>
<evidence type="ECO:0000313" key="7">
    <source>
        <dbReference type="Proteomes" id="UP000580474"/>
    </source>
</evidence>
<evidence type="ECO:0000313" key="6">
    <source>
        <dbReference type="EMBL" id="MBB5068879.1"/>
    </source>
</evidence>
<feature type="DNA-binding region" description="H-T-H motif" evidence="4">
    <location>
        <begin position="32"/>
        <end position="51"/>
    </location>
</feature>
<dbReference type="InterPro" id="IPR009057">
    <property type="entry name" value="Homeodomain-like_sf"/>
</dbReference>